<dbReference type="Pfam" id="PF19527">
    <property type="entry name" value="DUF6055"/>
    <property type="match status" value="1"/>
</dbReference>
<dbReference type="Proteomes" id="UP001233314">
    <property type="component" value="Unassembled WGS sequence"/>
</dbReference>
<evidence type="ECO:0000313" key="4">
    <source>
        <dbReference type="Proteomes" id="UP001233314"/>
    </source>
</evidence>
<evidence type="ECO:0000256" key="2">
    <source>
        <dbReference type="SAM" id="SignalP"/>
    </source>
</evidence>
<feature type="region of interest" description="Disordered" evidence="1">
    <location>
        <begin position="98"/>
        <end position="129"/>
    </location>
</feature>
<dbReference type="EMBL" id="JAUQTA010000001">
    <property type="protein sequence ID" value="MDO7867381.1"/>
    <property type="molecule type" value="Genomic_DNA"/>
</dbReference>
<dbReference type="NCBIfam" id="NF045524">
    <property type="entry name" value="MXAN_6640_HExxH"/>
    <property type="match status" value="1"/>
</dbReference>
<feature type="signal peptide" evidence="2">
    <location>
        <begin position="1"/>
        <end position="29"/>
    </location>
</feature>
<organism evidence="3 4">
    <name type="scientific">Nocardioides jiangxiensis</name>
    <dbReference type="NCBI Taxonomy" id="3064524"/>
    <lineage>
        <taxon>Bacteria</taxon>
        <taxon>Bacillati</taxon>
        <taxon>Actinomycetota</taxon>
        <taxon>Actinomycetes</taxon>
        <taxon>Propionibacteriales</taxon>
        <taxon>Nocardioidaceae</taxon>
        <taxon>Nocardioides</taxon>
    </lineage>
</organism>
<keyword evidence="4" id="KW-1185">Reference proteome</keyword>
<evidence type="ECO:0000313" key="3">
    <source>
        <dbReference type="EMBL" id="MDO7867381.1"/>
    </source>
</evidence>
<comment type="caution">
    <text evidence="3">The sequence shown here is derived from an EMBL/GenBank/DDBJ whole genome shotgun (WGS) entry which is preliminary data.</text>
</comment>
<dbReference type="RefSeq" id="WP_305026782.1">
    <property type="nucleotide sequence ID" value="NZ_JAUQTA010000001.1"/>
</dbReference>
<dbReference type="InterPro" id="IPR045690">
    <property type="entry name" value="DUF6055"/>
</dbReference>
<name>A0ABT9AXU2_9ACTN</name>
<evidence type="ECO:0000256" key="1">
    <source>
        <dbReference type="SAM" id="MobiDB-lite"/>
    </source>
</evidence>
<keyword evidence="2" id="KW-0732">Signal</keyword>
<feature type="chain" id="PRO_5045880992" evidence="2">
    <location>
        <begin position="30"/>
        <end position="538"/>
    </location>
</feature>
<reference evidence="3 4" key="1">
    <citation type="submission" date="2023-07" db="EMBL/GenBank/DDBJ databases">
        <title>Nocardioides sp. nov WY-20 isolated from soil.</title>
        <authorList>
            <person name="Liu B."/>
            <person name="Wan Y."/>
        </authorList>
    </citation>
    <scope>NUCLEOTIDE SEQUENCE [LARGE SCALE GENOMIC DNA]</scope>
    <source>
        <strain evidence="3 4">WY-20</strain>
    </source>
</reference>
<accession>A0ABT9AXU2</accession>
<sequence length="538" mass="57333">MRTRPLITAVAAASLALAVTPALSGAAAAAPTTPGTPPASSAPVAQKALDEVAALLAAHQAGTGASDEASDLTLALLDLRKHLPQLDAADRRQARALLARPDGSASATADPTAARWTGDERTQARSTCDDTATYGDNPFCVHWVPRYHADGTTLTTNGSGAASRQYSTLDAVRKTVDEMKLVWNSEITQMGYAAPPGDGHLGESGLLSPSNRLDVYLADAGAAGVYGYAVPETDNVSSYGYLVLDNDFSLQQFPSSTTTSDEAREVTTAHEFFHLVQFGYDSWENAWLMESTATWMEEQVHDDVDDNRQFIPAGSEKWPAKPLDTFDSAGAQYGTWVFHQLVTEHLGTAVVRHVWEYAAQGPTPTATQDPYVVRDNARWALNAALTDAGSSLFREFRAFSAGGIAPSRFWSEGSAFPYASITRSWALGIDARSIPSGSVTVDHLAGADFKFTPKSGLDSTWRIGIKVDAPNHGGTAYALVIWTDGHVTRTPIDLDSTGYARRVLPFSSASIRTIGLAVANAGTGEDMKISLAASIFRS</sequence>
<gene>
    <name evidence="3" type="ORF">Q5722_03270</name>
</gene>
<proteinExistence type="predicted"/>
<protein>
    <submittedName>
        <fullName evidence="3">DUF6055 domain-containing protein</fullName>
    </submittedName>
</protein>